<keyword evidence="9" id="KW-1185">Reference proteome</keyword>
<evidence type="ECO:0000256" key="1">
    <source>
        <dbReference type="ARBA" id="ARBA00009104"/>
    </source>
</evidence>
<dbReference type="InterPro" id="IPR027417">
    <property type="entry name" value="P-loop_NTPase"/>
</dbReference>
<name>A0A7X5U2M6_9MYCO</name>
<evidence type="ECO:0000256" key="4">
    <source>
        <dbReference type="ARBA" id="ARBA00022840"/>
    </source>
</evidence>
<evidence type="ECO:0000313" key="8">
    <source>
        <dbReference type="EMBL" id="NIH97238.1"/>
    </source>
</evidence>
<comment type="similarity">
    <text evidence="1">Belongs to the zeta toxin family.</text>
</comment>
<keyword evidence="4" id="KW-0067">ATP-binding</keyword>
<evidence type="ECO:0000256" key="2">
    <source>
        <dbReference type="ARBA" id="ARBA00011963"/>
    </source>
</evidence>
<dbReference type="GO" id="GO:0005524">
    <property type="term" value="F:ATP binding"/>
    <property type="evidence" value="ECO:0007669"/>
    <property type="project" value="UniProtKB-KW"/>
</dbReference>
<reference evidence="8 9" key="1">
    <citation type="submission" date="2020-03" db="EMBL/GenBank/DDBJ databases">
        <title>Sequencing the genomes of 1000 actinobacteria strains.</title>
        <authorList>
            <person name="Klenk H.-P."/>
        </authorList>
    </citation>
    <scope>NUCLEOTIDE SEQUENCE [LARGE SCALE GENOMIC DNA]</scope>
    <source>
        <strain evidence="8 9">DSM 44556</strain>
    </source>
</reference>
<dbReference type="GO" id="GO:0016301">
    <property type="term" value="F:kinase activity"/>
    <property type="evidence" value="ECO:0007669"/>
    <property type="project" value="InterPro"/>
</dbReference>
<evidence type="ECO:0000313" key="9">
    <source>
        <dbReference type="Proteomes" id="UP000547444"/>
    </source>
</evidence>
<evidence type="ECO:0000256" key="6">
    <source>
        <dbReference type="ARBA" id="ARBA00048178"/>
    </source>
</evidence>
<keyword evidence="3" id="KW-0547">Nucleotide-binding</keyword>
<dbReference type="Proteomes" id="UP000547444">
    <property type="component" value="Unassembled WGS sequence"/>
</dbReference>
<dbReference type="EC" id="2.7.1.176" evidence="2"/>
<sequence>MTTGSSRRDEVGDRLSNWSKSGDRLDRYSPNRTEALYPLGDIVRRAFWREVIDEYLERADPRRDGRSAIITAGPPGSGKSTAVRARVVNIGEYRVIDADEIKDALVVKAVADGIYGDLLSQVLPDGYGLAPRELASLVHNESVEIANLIRRISVDRKENIVVEGTLAWDGQGPRIFRDLADAGYVEVEVFGVDVDAPTAYEGALARWWEGRLAWIDGADQLGGRFTPRVAIDNCYDSSGQSNCTAHALEFINQAQSGEIPTVEVTILGRDAAGALTVIRQQHYKQ</sequence>
<gene>
    <name evidence="8" type="ORF">FHU31_004228</name>
</gene>
<proteinExistence type="inferred from homology"/>
<comment type="caution">
    <text evidence="8">The sequence shown here is derived from an EMBL/GenBank/DDBJ whole genome shotgun (WGS) entry which is preliminary data.</text>
</comment>
<dbReference type="AlphaFoldDB" id="A0A7X5U2M6"/>
<evidence type="ECO:0000259" key="7">
    <source>
        <dbReference type="Pfam" id="PF06414"/>
    </source>
</evidence>
<dbReference type="SUPFAM" id="SSF52540">
    <property type="entry name" value="P-loop containing nucleoside triphosphate hydrolases"/>
    <property type="match status" value="1"/>
</dbReference>
<dbReference type="EMBL" id="JAANOW010000002">
    <property type="protein sequence ID" value="NIH97238.1"/>
    <property type="molecule type" value="Genomic_DNA"/>
</dbReference>
<accession>A0A7X5U2M6</accession>
<organism evidence="8 9">
    <name type="scientific">Mycolicibacterium fluoranthenivorans</name>
    <dbReference type="NCBI Taxonomy" id="258505"/>
    <lineage>
        <taxon>Bacteria</taxon>
        <taxon>Bacillati</taxon>
        <taxon>Actinomycetota</taxon>
        <taxon>Actinomycetes</taxon>
        <taxon>Mycobacteriales</taxon>
        <taxon>Mycobacteriaceae</taxon>
        <taxon>Mycolicibacterium</taxon>
    </lineage>
</organism>
<comment type="catalytic activity">
    <reaction evidence="6">
        <text>UDP-N-acetyl-alpha-D-glucosamine + ATP = UDP-N-acetyl-alpha-D-glucosamine 3'-phosphate + ADP + H(+)</text>
        <dbReference type="Rhea" id="RHEA:32671"/>
        <dbReference type="ChEBI" id="CHEBI:15378"/>
        <dbReference type="ChEBI" id="CHEBI:30616"/>
        <dbReference type="ChEBI" id="CHEBI:57705"/>
        <dbReference type="ChEBI" id="CHEBI:64353"/>
        <dbReference type="ChEBI" id="CHEBI:456216"/>
        <dbReference type="EC" id="2.7.1.176"/>
    </reaction>
</comment>
<evidence type="ECO:0000256" key="3">
    <source>
        <dbReference type="ARBA" id="ARBA00022741"/>
    </source>
</evidence>
<feature type="domain" description="Zeta toxin" evidence="7">
    <location>
        <begin position="53"/>
        <end position="245"/>
    </location>
</feature>
<dbReference type="Pfam" id="PF06414">
    <property type="entry name" value="Zeta_toxin"/>
    <property type="match status" value="1"/>
</dbReference>
<evidence type="ECO:0000256" key="5">
    <source>
        <dbReference type="ARBA" id="ARBA00032897"/>
    </source>
</evidence>
<dbReference type="RefSeq" id="WP_167162072.1">
    <property type="nucleotide sequence ID" value="NZ_JAANOW010000002.1"/>
</dbReference>
<protein>
    <recommendedName>
        <fullName evidence="5">UDP-N-acetylglucosamine kinase</fullName>
        <ecNumber evidence="2">2.7.1.176</ecNumber>
    </recommendedName>
    <alternativeName>
        <fullName evidence="5">UDP-N-acetylglucosamine kinase</fullName>
    </alternativeName>
</protein>
<dbReference type="Gene3D" id="3.40.50.300">
    <property type="entry name" value="P-loop containing nucleotide triphosphate hydrolases"/>
    <property type="match status" value="1"/>
</dbReference>
<dbReference type="InterPro" id="IPR010488">
    <property type="entry name" value="Zeta_toxin_domain"/>
</dbReference>